<dbReference type="Pfam" id="PF05829">
    <property type="entry name" value="Adeno_PX"/>
    <property type="match status" value="1"/>
</dbReference>
<keyword evidence="2" id="KW-0426">Late protein</keyword>
<dbReference type="Proteomes" id="UP001237034">
    <property type="component" value="Segment"/>
</dbReference>
<evidence type="ECO:0000256" key="1">
    <source>
        <dbReference type="ARBA" id="ARBA00022844"/>
    </source>
</evidence>
<evidence type="ECO:0000313" key="4">
    <source>
        <dbReference type="EMBL" id="DAC80310.1"/>
    </source>
</evidence>
<evidence type="ECO:0000256" key="2">
    <source>
        <dbReference type="ARBA" id="ARBA00022921"/>
    </source>
</evidence>
<evidence type="ECO:0000313" key="5">
    <source>
        <dbReference type="Proteomes" id="UP001237034"/>
    </source>
</evidence>
<sequence>MDYRASGLGPYYDPSKYGRRAAGLGPFVDRASSSAGAKWLAQNSGGRSWRSRRRRGGWNFKKFAKKAWAGFKSTFLPIAQQKGKEFLKHAAKHAIEKGPDYYREFKKDGVSGVKSMFLDNASGLATDFVRNLTNRGSGPACDALTTVIQSARPEISKLLSSDPVAARGEHYDIAHSSFLQQKGRCNHDLVAVAPLQVAYDMVLGSCGAHMTKEEKERGGFPFALLIPLIAAAISAVPRVIDAVKQNPRGSGDLQFYTSMFKPNEPFPIPQTALGHSVAGKRNCRGGFAGIGTWLSKKIGSGCNFPGVLENGQVPVKIRPGKGDDPTCTNEITLVLKKHQRGRPSSKTYWADSNVLYLFE</sequence>
<protein>
    <submittedName>
        <fullName evidence="4">LO6</fullName>
    </submittedName>
</protein>
<keyword evidence="1" id="KW-0946">Virion</keyword>
<dbReference type="EMBL" id="BK010891">
    <property type="protein sequence ID" value="DAC80310.1"/>
    <property type="molecule type" value="Genomic_DNA"/>
</dbReference>
<evidence type="ECO:0000256" key="3">
    <source>
        <dbReference type="ARBA" id="ARBA00023125"/>
    </source>
</evidence>
<reference evidence="4" key="1">
    <citation type="journal article" date="2019" name="J. ISSAAS">
        <title>Identification of 'Missing Link' Families of Small DNA Tumor Viruses.</title>
        <authorList>
            <person name="Welch N.L."/>
            <person name="Tisza M.J."/>
            <person name="Belford A."/>
            <person name="Pastrana D.V."/>
            <person name="Pang Y.-Y.S."/>
            <person name="Schiller J.T."/>
            <person name="An P."/>
            <person name="Cantalupo P.G."/>
            <person name="Pipas J.M."/>
            <person name="Koda S."/>
            <person name="Subramaniam K."/>
            <person name="Waltzek T.B."/>
            <person name="Bian C."/>
            <person name="Shi Q."/>
            <person name="Ruan Z."/>
            <person name="Ng T.F.-F."/>
            <person name="Starrett G.J."/>
            <person name="Buck C.B."/>
        </authorList>
    </citation>
    <scope>NUCLEOTIDE SEQUENCE</scope>
    <source>
        <strain evidence="4">4065</strain>
    </source>
</reference>
<keyword evidence="3" id="KW-0238">DNA-binding</keyword>
<organism evidence="4 5">
    <name type="scientific">Tilapia adomavirus 1</name>
    <dbReference type="NCBI Taxonomy" id="2597803"/>
    <lineage>
        <taxon>Viruses</taxon>
        <taxon>Adomaviruses</taxon>
    </lineage>
</organism>
<name>A0A5H3CKU3_9VIRU</name>
<proteinExistence type="predicted"/>
<accession>A0A5H3CKU3</accession>
<dbReference type="GO" id="GO:0019013">
    <property type="term" value="C:viral nucleocapsid"/>
    <property type="evidence" value="ECO:0007669"/>
    <property type="project" value="InterPro"/>
</dbReference>
<dbReference type="GO" id="GO:0003677">
    <property type="term" value="F:DNA binding"/>
    <property type="evidence" value="ECO:0007669"/>
    <property type="project" value="UniProtKB-KW"/>
</dbReference>
<reference evidence="4" key="2">
    <citation type="submission" date="2019-07" db="EMBL/GenBank/DDBJ databases">
        <authorList>
            <person name="Buck C."/>
            <person name="Tisza M."/>
        </authorList>
    </citation>
    <scope>NUCLEOTIDE SEQUENCE</scope>
    <source>
        <strain evidence="4">4065</strain>
    </source>
</reference>
<dbReference type="InterPro" id="IPR008393">
    <property type="entry name" value="Adenovirus_late_L2_mu_core"/>
</dbReference>